<comment type="subcellular location">
    <subcellularLocation>
        <location evidence="1 4">Secreted</location>
    </subcellularLocation>
</comment>
<reference evidence="6" key="1">
    <citation type="submission" date="2022-12" db="EMBL/GenBank/DDBJ databases">
        <authorList>
            <person name="Webb A."/>
        </authorList>
    </citation>
    <scope>NUCLEOTIDE SEQUENCE</scope>
    <source>
        <strain evidence="6">Hp1</strain>
    </source>
</reference>
<comment type="domain">
    <text evidence="4">The RxLR-dEER motif acts to carry the protein into the host cell cytoplasm through binding to cell surface phosphatidylinositol-3-phosphate.</text>
</comment>
<gene>
    <name evidence="6" type="ORF">HBR001_LOCUS1046</name>
</gene>
<sequence>MRFVYSAAAALVAVFASSDAASNGADANALLESDVSVVARVTDGNAYDVDTQRLLREALDDDESMLPADFEERAPGGAVVEEAAPKLEKALSGVLHAGEVGGGAGARLAETAIANNQRIEEIQRGAVTKVQHVEETHGGVAAKEQHVEEIQATTKLSWTKRQWEKFVNFLNKSKLFRDFMAWIKSHKAKGKPVGEGKTADANNGKKLEDAVEDAGTVGTAGATRAVDPNGAANAGVHPTGAHSETIPNGAANAGGRPTAEQPKPPAISEELPIRAEPKPQPSVENPSVVAKDKPQPSVDNPSVVAKAKPQLSAEDRLDAGVEPSVDTMSLRSIPFNLASLDGKGHHKWGF</sequence>
<dbReference type="Proteomes" id="UP001162031">
    <property type="component" value="Unassembled WGS sequence"/>
</dbReference>
<evidence type="ECO:0000256" key="5">
    <source>
        <dbReference type="SAM" id="MobiDB-lite"/>
    </source>
</evidence>
<feature type="signal peptide" evidence="4">
    <location>
        <begin position="1"/>
        <end position="20"/>
    </location>
</feature>
<evidence type="ECO:0000256" key="4">
    <source>
        <dbReference type="RuleBase" id="RU367124"/>
    </source>
</evidence>
<evidence type="ECO:0000256" key="2">
    <source>
        <dbReference type="ARBA" id="ARBA00010400"/>
    </source>
</evidence>
<dbReference type="Pfam" id="PF16810">
    <property type="entry name" value="RXLR"/>
    <property type="match status" value="1"/>
</dbReference>
<evidence type="ECO:0000256" key="3">
    <source>
        <dbReference type="ARBA" id="ARBA00022525"/>
    </source>
</evidence>
<keyword evidence="7" id="KW-1185">Reference proteome</keyword>
<evidence type="ECO:0000313" key="7">
    <source>
        <dbReference type="Proteomes" id="UP001162031"/>
    </source>
</evidence>
<protein>
    <recommendedName>
        <fullName evidence="4">RxLR effector protein</fullName>
    </recommendedName>
</protein>
<comment type="function">
    <text evidence="4">Effector that suppresses plant defense responses during pathogen infection.</text>
</comment>
<name>A0AAV0T5E5_HYABA</name>
<feature type="chain" id="PRO_5043583790" description="RxLR effector protein" evidence="4">
    <location>
        <begin position="21"/>
        <end position="350"/>
    </location>
</feature>
<evidence type="ECO:0000256" key="1">
    <source>
        <dbReference type="ARBA" id="ARBA00004613"/>
    </source>
</evidence>
<keyword evidence="3 4" id="KW-0964">Secreted</keyword>
<organism evidence="6 7">
    <name type="scientific">Hyaloperonospora brassicae</name>
    <name type="common">Brassica downy mildew</name>
    <name type="synonym">Peronospora brassicae</name>
    <dbReference type="NCBI Taxonomy" id="162125"/>
    <lineage>
        <taxon>Eukaryota</taxon>
        <taxon>Sar</taxon>
        <taxon>Stramenopiles</taxon>
        <taxon>Oomycota</taxon>
        <taxon>Peronosporomycetes</taxon>
        <taxon>Peronosporales</taxon>
        <taxon>Peronosporaceae</taxon>
        <taxon>Hyaloperonospora</taxon>
    </lineage>
</organism>
<evidence type="ECO:0000313" key="6">
    <source>
        <dbReference type="EMBL" id="CAI5713446.1"/>
    </source>
</evidence>
<dbReference type="AlphaFoldDB" id="A0AAV0T5E5"/>
<accession>A0AAV0T5E5</accession>
<comment type="similarity">
    <text evidence="2 4">Belongs to the RxLR effector family.</text>
</comment>
<keyword evidence="4" id="KW-0732">Signal</keyword>
<dbReference type="InterPro" id="IPR031825">
    <property type="entry name" value="RXLR"/>
</dbReference>
<feature type="region of interest" description="Disordered" evidence="5">
    <location>
        <begin position="220"/>
        <end position="320"/>
    </location>
</feature>
<dbReference type="EMBL" id="CANTFL010000090">
    <property type="protein sequence ID" value="CAI5713446.1"/>
    <property type="molecule type" value="Genomic_DNA"/>
</dbReference>
<comment type="caution">
    <text evidence="6">The sequence shown here is derived from an EMBL/GenBank/DDBJ whole genome shotgun (WGS) entry which is preliminary data.</text>
</comment>
<proteinExistence type="inferred from homology"/>